<reference evidence="5" key="2">
    <citation type="submission" date="2025-09" db="UniProtKB">
        <authorList>
            <consortium name="Ensembl"/>
        </authorList>
    </citation>
    <scope>IDENTIFICATION</scope>
</reference>
<protein>
    <recommendedName>
        <fullName evidence="7">N-terminal Xaa-Pro-Lys N-methyltransferase 1</fullName>
    </recommendedName>
</protein>
<dbReference type="Ensembl" id="ENSZALT00000008739.1">
    <property type="protein sequence ID" value="ENSZALP00000005925.1"/>
    <property type="gene ID" value="ENSZALG00000005482.1"/>
</dbReference>
<accession>A0A8D2MDA0</accession>
<keyword evidence="4" id="KW-0949">S-adenosyl-L-methionine</keyword>
<comment type="similarity">
    <text evidence="1">Belongs to the methyltransferase superfamily. NTM1 family.</text>
</comment>
<dbReference type="Gene3D" id="3.40.50.150">
    <property type="entry name" value="Vaccinia Virus protein VP39"/>
    <property type="match status" value="1"/>
</dbReference>
<evidence type="ECO:0000256" key="1">
    <source>
        <dbReference type="ARBA" id="ARBA00009059"/>
    </source>
</evidence>
<keyword evidence="3" id="KW-0808">Transferase</keyword>
<dbReference type="Proteomes" id="UP000694413">
    <property type="component" value="Unassembled WGS sequence"/>
</dbReference>
<evidence type="ECO:0000313" key="5">
    <source>
        <dbReference type="Ensembl" id="ENSZALP00000005925.1"/>
    </source>
</evidence>
<evidence type="ECO:0000256" key="3">
    <source>
        <dbReference type="ARBA" id="ARBA00022679"/>
    </source>
</evidence>
<evidence type="ECO:0000313" key="6">
    <source>
        <dbReference type="Proteomes" id="UP000694413"/>
    </source>
</evidence>
<keyword evidence="2" id="KW-0489">Methyltransferase</keyword>
<dbReference type="Pfam" id="PF05891">
    <property type="entry name" value="Methyltransf_PK"/>
    <property type="match status" value="1"/>
</dbReference>
<dbReference type="InterPro" id="IPR029063">
    <property type="entry name" value="SAM-dependent_MTases_sf"/>
</dbReference>
<evidence type="ECO:0000256" key="4">
    <source>
        <dbReference type="ARBA" id="ARBA00022691"/>
    </source>
</evidence>
<proteinExistence type="inferred from homology"/>
<reference evidence="5" key="1">
    <citation type="submission" date="2025-08" db="UniProtKB">
        <authorList>
            <consortium name="Ensembl"/>
        </authorList>
    </citation>
    <scope>IDENTIFICATION</scope>
</reference>
<dbReference type="InterPro" id="IPR008576">
    <property type="entry name" value="MeTrfase_NTM1"/>
</dbReference>
<sequence length="61" mass="6663">MTSEVVENEFEFYSKAEKYWKDVPATVDGMLGGYGHISSEDSVTISGGSPDICACRKGQRV</sequence>
<dbReference type="GO" id="GO:0008276">
    <property type="term" value="F:protein methyltransferase activity"/>
    <property type="evidence" value="ECO:0007669"/>
    <property type="project" value="UniProtKB-ARBA"/>
</dbReference>
<evidence type="ECO:0000256" key="2">
    <source>
        <dbReference type="ARBA" id="ARBA00022603"/>
    </source>
</evidence>
<organism evidence="5 6">
    <name type="scientific">Zonotrichia albicollis</name>
    <name type="common">White-throated sparrow</name>
    <name type="synonym">Fringilla albicollis</name>
    <dbReference type="NCBI Taxonomy" id="44394"/>
    <lineage>
        <taxon>Eukaryota</taxon>
        <taxon>Metazoa</taxon>
        <taxon>Chordata</taxon>
        <taxon>Craniata</taxon>
        <taxon>Vertebrata</taxon>
        <taxon>Euteleostomi</taxon>
        <taxon>Archelosauria</taxon>
        <taxon>Archosauria</taxon>
        <taxon>Dinosauria</taxon>
        <taxon>Saurischia</taxon>
        <taxon>Theropoda</taxon>
        <taxon>Coelurosauria</taxon>
        <taxon>Aves</taxon>
        <taxon>Neognathae</taxon>
        <taxon>Neoaves</taxon>
        <taxon>Telluraves</taxon>
        <taxon>Australaves</taxon>
        <taxon>Passeriformes</taxon>
        <taxon>Passerellidae</taxon>
        <taxon>Zonotrichia</taxon>
    </lineage>
</organism>
<dbReference type="GO" id="GO:0032259">
    <property type="term" value="P:methylation"/>
    <property type="evidence" value="ECO:0007669"/>
    <property type="project" value="UniProtKB-KW"/>
</dbReference>
<evidence type="ECO:0008006" key="7">
    <source>
        <dbReference type="Google" id="ProtNLM"/>
    </source>
</evidence>
<keyword evidence="6" id="KW-1185">Reference proteome</keyword>
<dbReference type="AlphaFoldDB" id="A0A8D2MDA0"/>
<name>A0A8D2MDA0_ZONAL</name>